<dbReference type="Gene3D" id="3.30.1370.100">
    <property type="entry name" value="MutL, C-terminal domain, regulatory subdomain"/>
    <property type="match status" value="1"/>
</dbReference>
<evidence type="ECO:0000256" key="4">
    <source>
        <dbReference type="ARBA" id="ARBA00023204"/>
    </source>
</evidence>
<evidence type="ECO:0000256" key="2">
    <source>
        <dbReference type="ARBA" id="ARBA00021975"/>
    </source>
</evidence>
<dbReference type="InterPro" id="IPR014721">
    <property type="entry name" value="Ribsml_uS5_D2-typ_fold_subgr"/>
</dbReference>
<dbReference type="SMART" id="SM01340">
    <property type="entry name" value="DNA_mis_repair"/>
    <property type="match status" value="1"/>
</dbReference>
<comment type="caution">
    <text evidence="6">The sequence shown here is derived from an EMBL/GenBank/DDBJ whole genome shotgun (WGS) entry which is preliminary data.</text>
</comment>
<dbReference type="InterPro" id="IPR020568">
    <property type="entry name" value="Ribosomal_Su5_D2-typ_SF"/>
</dbReference>
<dbReference type="InterPro" id="IPR037198">
    <property type="entry name" value="MutL_C_sf"/>
</dbReference>
<dbReference type="SUPFAM" id="SSF55874">
    <property type="entry name" value="ATPase domain of HSP90 chaperone/DNA topoisomerase II/histidine kinase"/>
    <property type="match status" value="1"/>
</dbReference>
<dbReference type="CDD" id="cd16926">
    <property type="entry name" value="HATPase_MutL-MLH-PMS-like"/>
    <property type="match status" value="1"/>
</dbReference>
<reference evidence="7" key="1">
    <citation type="journal article" date="2017" name="Proc. Natl. Acad. Sci. U.S.A.">
        <title>Simulation of Deepwater Horizon oil plume reveals substrate specialization within a complex community of hydrocarbon-degraders.</title>
        <authorList>
            <person name="Hu P."/>
            <person name="Dubinsky E.A."/>
            <person name="Probst A.J."/>
            <person name="Wang J."/>
            <person name="Sieber C.M.K."/>
            <person name="Tom L.M."/>
            <person name="Gardinali P."/>
            <person name="Banfield J.F."/>
            <person name="Atlas R.M."/>
            <person name="Andersen G.L."/>
        </authorList>
    </citation>
    <scope>NUCLEOTIDE SEQUENCE [LARGE SCALE GENOMIC DNA]</scope>
</reference>
<evidence type="ECO:0000313" key="6">
    <source>
        <dbReference type="EMBL" id="OUR96348.1"/>
    </source>
</evidence>
<dbReference type="GO" id="GO:0006298">
    <property type="term" value="P:mismatch repair"/>
    <property type="evidence" value="ECO:0007669"/>
    <property type="project" value="InterPro"/>
</dbReference>
<evidence type="ECO:0000256" key="1">
    <source>
        <dbReference type="ARBA" id="ARBA00006082"/>
    </source>
</evidence>
<dbReference type="GO" id="GO:0016887">
    <property type="term" value="F:ATP hydrolysis activity"/>
    <property type="evidence" value="ECO:0007669"/>
    <property type="project" value="InterPro"/>
</dbReference>
<dbReference type="GO" id="GO:0140664">
    <property type="term" value="F:ATP-dependent DNA damage sensor activity"/>
    <property type="evidence" value="ECO:0007669"/>
    <property type="project" value="InterPro"/>
</dbReference>
<dbReference type="GO" id="GO:0030983">
    <property type="term" value="F:mismatched DNA binding"/>
    <property type="evidence" value="ECO:0007669"/>
    <property type="project" value="InterPro"/>
</dbReference>
<dbReference type="PROSITE" id="PS00058">
    <property type="entry name" value="DNA_MISMATCH_REPAIR_1"/>
    <property type="match status" value="1"/>
</dbReference>
<keyword evidence="4" id="KW-0234">DNA repair</keyword>
<dbReference type="InterPro" id="IPR014762">
    <property type="entry name" value="DNA_mismatch_repair_CS"/>
</dbReference>
<dbReference type="PANTHER" id="PTHR10073:SF12">
    <property type="entry name" value="DNA MISMATCH REPAIR PROTEIN MLH1"/>
    <property type="match status" value="1"/>
</dbReference>
<dbReference type="Proteomes" id="UP000196531">
    <property type="component" value="Unassembled WGS sequence"/>
</dbReference>
<feature type="domain" description="DNA mismatch repair protein S5" evidence="5">
    <location>
        <begin position="219"/>
        <end position="339"/>
    </location>
</feature>
<dbReference type="Gene3D" id="3.30.230.10">
    <property type="match status" value="1"/>
</dbReference>
<gene>
    <name evidence="6" type="ORF">A9Q84_08305</name>
</gene>
<accession>A0A1Y5F626</accession>
<evidence type="ECO:0000259" key="5">
    <source>
        <dbReference type="SMART" id="SM01340"/>
    </source>
</evidence>
<dbReference type="GO" id="GO:0005524">
    <property type="term" value="F:ATP binding"/>
    <property type="evidence" value="ECO:0007669"/>
    <property type="project" value="InterPro"/>
</dbReference>
<dbReference type="InterPro" id="IPR002099">
    <property type="entry name" value="MutL/Mlh/PMS"/>
</dbReference>
<dbReference type="Pfam" id="PF01119">
    <property type="entry name" value="DNA_mis_repair"/>
    <property type="match status" value="1"/>
</dbReference>
<dbReference type="InterPro" id="IPR036890">
    <property type="entry name" value="HATPase_C_sf"/>
</dbReference>
<dbReference type="InterPro" id="IPR042121">
    <property type="entry name" value="MutL_C_regsub"/>
</dbReference>
<keyword evidence="3" id="KW-0227">DNA damage</keyword>
<name>A0A1Y5F626_9BACT</name>
<dbReference type="Pfam" id="PF13589">
    <property type="entry name" value="HATPase_c_3"/>
    <property type="match status" value="1"/>
</dbReference>
<dbReference type="CDD" id="cd00782">
    <property type="entry name" value="MutL_Trans"/>
    <property type="match status" value="1"/>
</dbReference>
<evidence type="ECO:0000313" key="7">
    <source>
        <dbReference type="Proteomes" id="UP000196531"/>
    </source>
</evidence>
<dbReference type="InterPro" id="IPR013507">
    <property type="entry name" value="DNA_mismatch_S5_2-like"/>
</dbReference>
<dbReference type="NCBIfam" id="TIGR00585">
    <property type="entry name" value="mutl"/>
    <property type="match status" value="1"/>
</dbReference>
<comment type="similarity">
    <text evidence="1">Belongs to the DNA mismatch repair MutL/HexB family.</text>
</comment>
<dbReference type="AlphaFoldDB" id="A0A1Y5F626"/>
<proteinExistence type="inferred from homology"/>
<dbReference type="SUPFAM" id="SSF118116">
    <property type="entry name" value="DNA mismatch repair protein MutL"/>
    <property type="match status" value="1"/>
</dbReference>
<dbReference type="SUPFAM" id="SSF54211">
    <property type="entry name" value="Ribosomal protein S5 domain 2-like"/>
    <property type="match status" value="1"/>
</dbReference>
<dbReference type="PANTHER" id="PTHR10073">
    <property type="entry name" value="DNA MISMATCH REPAIR PROTEIN MLH, PMS, MUTL"/>
    <property type="match status" value="1"/>
</dbReference>
<sequence length="573" mass="65217">MITDVEQHRINLLPEHLIDQIKAGEVIERPASLVKELLENSLDAGATHIKITLIENGLDLISIEDNGDGILFEDLPYAFCRHATSKISRFEDIYNLHSFGFRGEALASMASISRITCVSTPRDNLELGGKIVIHGAQEISHTPAGGKKPGTSIFIKDLFYNTPARLKFIKSKTSEKNALKRIINAFILTNPHVQFSVKWDDKEKTIFKPVETENLSQRIAQTILAKKAPDKEFYKFEGEYEGHSVIGYTSSLTSRGNAGKQQFLFVNGRLFTDRQIHQTIIRNMEKAWPFGETGHYCVMLTVPASQVDVNVHPNKTQVKFFKANIVFSVVSASIKKFLEGHTPKKGPQEQLFSSDERRGSDLQMFSNSPFQTYTPERNSFSNPVNLPSSTHISETLEQKQKLQRIDQRYLIYELEGNNVFLLDSFALFLTYWLKSWKVDFPYIEENTTPLLISEPFELQTIAKQNFVFLRHSGLEIDALDETTYALRTIPKCFDTFNIREVLNDIILEMQHSIVTEENFENTLLSIGKKLSLRDFFLSEQAIFHILADISVVEALESKSIVTLDSQTLAKFFK</sequence>
<dbReference type="Gene3D" id="3.30.565.10">
    <property type="entry name" value="Histidine kinase-like ATPase, C-terminal domain"/>
    <property type="match status" value="1"/>
</dbReference>
<protein>
    <recommendedName>
        <fullName evidence="2">DNA mismatch repair protein MutL</fullName>
    </recommendedName>
</protein>
<organism evidence="6 7">
    <name type="scientific">Halobacteriovorax marinus</name>
    <dbReference type="NCBI Taxonomy" id="97084"/>
    <lineage>
        <taxon>Bacteria</taxon>
        <taxon>Pseudomonadati</taxon>
        <taxon>Bdellovibrionota</taxon>
        <taxon>Bacteriovoracia</taxon>
        <taxon>Bacteriovoracales</taxon>
        <taxon>Halobacteriovoraceae</taxon>
        <taxon>Halobacteriovorax</taxon>
    </lineage>
</organism>
<dbReference type="GO" id="GO:0032300">
    <property type="term" value="C:mismatch repair complex"/>
    <property type="evidence" value="ECO:0007669"/>
    <property type="project" value="InterPro"/>
</dbReference>
<dbReference type="FunFam" id="3.30.565.10:FF:000003">
    <property type="entry name" value="DNA mismatch repair endonuclease MutL"/>
    <property type="match status" value="1"/>
</dbReference>
<dbReference type="InterPro" id="IPR038973">
    <property type="entry name" value="MutL/Mlh/Pms-like"/>
</dbReference>
<evidence type="ECO:0000256" key="3">
    <source>
        <dbReference type="ARBA" id="ARBA00022763"/>
    </source>
</evidence>
<dbReference type="EMBL" id="MAAO01000006">
    <property type="protein sequence ID" value="OUR96348.1"/>
    <property type="molecule type" value="Genomic_DNA"/>
</dbReference>